<organism evidence="4 6">
    <name type="scientific">Phaeobacter gallaeciensis</name>
    <dbReference type="NCBI Taxonomy" id="60890"/>
    <lineage>
        <taxon>Bacteria</taxon>
        <taxon>Pseudomonadati</taxon>
        <taxon>Pseudomonadota</taxon>
        <taxon>Alphaproteobacteria</taxon>
        <taxon>Rhodobacterales</taxon>
        <taxon>Roseobacteraceae</taxon>
        <taxon>Phaeobacter</taxon>
    </lineage>
</organism>
<dbReference type="SUPFAM" id="SSF52540">
    <property type="entry name" value="P-loop containing nucleoside triphosphate hydrolases"/>
    <property type="match status" value="1"/>
</dbReference>
<dbReference type="GO" id="GO:0005524">
    <property type="term" value="F:ATP binding"/>
    <property type="evidence" value="ECO:0007669"/>
    <property type="project" value="UniProtKB-KW"/>
</dbReference>
<dbReference type="Proteomes" id="UP001218364">
    <property type="component" value="Unassembled WGS sequence"/>
</dbReference>
<evidence type="ECO:0000313" key="7">
    <source>
        <dbReference type="Proteomes" id="UP001218364"/>
    </source>
</evidence>
<dbReference type="InterPro" id="IPR003439">
    <property type="entry name" value="ABC_transporter-like_ATP-bd"/>
</dbReference>
<dbReference type="SMART" id="SM00382">
    <property type="entry name" value="AAA"/>
    <property type="match status" value="1"/>
</dbReference>
<dbReference type="AlphaFoldDB" id="A0A1B0ZPB8"/>
<dbReference type="EMBL" id="JARCJK010000013">
    <property type="protein sequence ID" value="MDE4167770.1"/>
    <property type="molecule type" value="Genomic_DNA"/>
</dbReference>
<evidence type="ECO:0000256" key="2">
    <source>
        <dbReference type="ARBA" id="ARBA00022840"/>
    </source>
</evidence>
<keyword evidence="1" id="KW-0547">Nucleotide-binding</keyword>
<evidence type="ECO:0000259" key="3">
    <source>
        <dbReference type="PROSITE" id="PS50893"/>
    </source>
</evidence>
<dbReference type="PANTHER" id="PTHR42794">
    <property type="entry name" value="HEMIN IMPORT ATP-BINDING PROTEIN HMUV"/>
    <property type="match status" value="1"/>
</dbReference>
<reference evidence="4 6" key="1">
    <citation type="submission" date="2016-04" db="EMBL/GenBank/DDBJ databases">
        <authorList>
            <person name="Evans L.H."/>
            <person name="Alamgir A."/>
            <person name="Owens N."/>
            <person name="Weber N.D."/>
            <person name="Virtaneva K."/>
            <person name="Barbian K."/>
            <person name="Babar A."/>
            <person name="Rosenke K."/>
        </authorList>
    </citation>
    <scope>NUCLEOTIDE SEQUENCE [LARGE SCALE GENOMIC DNA]</scope>
    <source>
        <strain evidence="4 6">JL2886</strain>
    </source>
</reference>
<dbReference type="EMBL" id="CP015124">
    <property type="protein sequence ID" value="ANP36009.1"/>
    <property type="molecule type" value="Genomic_DNA"/>
</dbReference>
<reference evidence="5 7" key="2">
    <citation type="submission" date="2023-02" db="EMBL/GenBank/DDBJ databases">
        <title>Population genomics of bacteria associated with diatom.</title>
        <authorList>
            <person name="Xie J."/>
            <person name="Wang H."/>
        </authorList>
    </citation>
    <scope>NUCLEOTIDE SEQUENCE [LARGE SCALE GENOMIC DNA]</scope>
    <source>
        <strain evidence="5 7">PT47_8</strain>
    </source>
</reference>
<sequence length="250" mass="27662">MSLVLENFTVDAGRRRLLRIEKLELPSTGLVAVIGPNGAGKSTLLKALAGVQRHGGSKALDQNWPAPERIGFMPQDFTVKAAMSVAECVLLGRRERLGWRITARERAEVAQMLEMLNLSHLADHRMDRLSGGQQQRVLLAQRLIRNPRLLILDEPTSALDLHHQLEVLDQLQRLAQTRLVLAALHDLTLAARYADQTVFLETGRLAVAGPTSQVLRSPCLDRAYHIASEILLDRDGGSVFVAHQARSPKC</sequence>
<dbReference type="PANTHER" id="PTHR42794:SF2">
    <property type="entry name" value="ABC TRANSPORTER ATP-BINDING PROTEIN"/>
    <property type="match status" value="1"/>
</dbReference>
<dbReference type="InterPro" id="IPR027417">
    <property type="entry name" value="P-loop_NTPase"/>
</dbReference>
<dbReference type="OrthoDB" id="9805601at2"/>
<name>A0A1B0ZPB8_9RHOB</name>
<evidence type="ECO:0000313" key="5">
    <source>
        <dbReference type="EMBL" id="MDE4167770.1"/>
    </source>
</evidence>
<evidence type="ECO:0000313" key="4">
    <source>
        <dbReference type="EMBL" id="ANP36009.1"/>
    </source>
</evidence>
<keyword evidence="6" id="KW-1185">Reference proteome</keyword>
<dbReference type="RefSeq" id="WP_065271050.1">
    <property type="nucleotide sequence ID" value="NZ_CP015124.1"/>
</dbReference>
<keyword evidence="2 4" id="KW-0067">ATP-binding</keyword>
<dbReference type="PATRIC" id="fig|60890.4.peg.1059"/>
<evidence type="ECO:0000313" key="6">
    <source>
        <dbReference type="Proteomes" id="UP000092565"/>
    </source>
</evidence>
<dbReference type="Pfam" id="PF00005">
    <property type="entry name" value="ABC_tran"/>
    <property type="match status" value="1"/>
</dbReference>
<protein>
    <submittedName>
        <fullName evidence="4 5">ABC transporter ATP-binding protein</fullName>
    </submittedName>
</protein>
<proteinExistence type="predicted"/>
<dbReference type="InterPro" id="IPR003593">
    <property type="entry name" value="AAA+_ATPase"/>
</dbReference>
<dbReference type="CDD" id="cd03214">
    <property type="entry name" value="ABC_Iron-Siderophores_B12_Hemin"/>
    <property type="match status" value="1"/>
</dbReference>
<dbReference type="PROSITE" id="PS50893">
    <property type="entry name" value="ABC_TRANSPORTER_2"/>
    <property type="match status" value="1"/>
</dbReference>
<dbReference type="Proteomes" id="UP000092565">
    <property type="component" value="Chromosome"/>
</dbReference>
<accession>A0A1B0ZPB8</accession>
<evidence type="ECO:0000256" key="1">
    <source>
        <dbReference type="ARBA" id="ARBA00022741"/>
    </source>
</evidence>
<gene>
    <name evidence="4" type="ORF">JL2886_01088</name>
    <name evidence="5" type="ORF">PXK24_18905</name>
</gene>
<feature type="domain" description="ABC transporter" evidence="3">
    <location>
        <begin position="3"/>
        <end position="227"/>
    </location>
</feature>
<dbReference type="Gene3D" id="3.40.50.300">
    <property type="entry name" value="P-loop containing nucleotide triphosphate hydrolases"/>
    <property type="match status" value="1"/>
</dbReference>
<dbReference type="GO" id="GO:0016887">
    <property type="term" value="F:ATP hydrolysis activity"/>
    <property type="evidence" value="ECO:0007669"/>
    <property type="project" value="InterPro"/>
</dbReference>